<feature type="coiled-coil region" evidence="6">
    <location>
        <begin position="243"/>
        <end position="506"/>
    </location>
</feature>
<dbReference type="InterPro" id="IPR010935">
    <property type="entry name" value="SMC_hinge"/>
</dbReference>
<dbReference type="Gene3D" id="1.20.1060.20">
    <property type="match status" value="1"/>
</dbReference>
<feature type="coiled-coil region" evidence="6">
    <location>
        <begin position="690"/>
        <end position="1039"/>
    </location>
</feature>
<evidence type="ECO:0000256" key="4">
    <source>
        <dbReference type="ARBA" id="ARBA00023054"/>
    </source>
</evidence>
<dbReference type="Proteomes" id="UP001204798">
    <property type="component" value="Unassembled WGS sequence"/>
</dbReference>
<dbReference type="Pfam" id="PF02463">
    <property type="entry name" value="SMC_N"/>
    <property type="match status" value="1"/>
</dbReference>
<dbReference type="InterPro" id="IPR027417">
    <property type="entry name" value="P-loop_NTPase"/>
</dbReference>
<dbReference type="Gene3D" id="1.10.287.1490">
    <property type="match status" value="1"/>
</dbReference>
<dbReference type="HAMAP" id="MF_01894">
    <property type="entry name" value="Smc_prok"/>
    <property type="match status" value="1"/>
</dbReference>
<name>A0ABT2EPX6_9BACT</name>
<dbReference type="Gene3D" id="3.30.70.1620">
    <property type="match status" value="1"/>
</dbReference>
<accession>A0ABT2EPX6</accession>
<keyword evidence="1 6" id="KW-0963">Cytoplasm</keyword>
<keyword evidence="2 6" id="KW-0547">Nucleotide-binding</keyword>
<feature type="binding site" evidence="6">
    <location>
        <begin position="32"/>
        <end position="39"/>
    </location>
    <ligand>
        <name>ATP</name>
        <dbReference type="ChEBI" id="CHEBI:30616"/>
    </ligand>
</feature>
<dbReference type="RefSeq" id="WP_259097059.1">
    <property type="nucleotide sequence ID" value="NZ_CP130454.1"/>
</dbReference>
<dbReference type="InterPro" id="IPR003395">
    <property type="entry name" value="RecF/RecN/SMC_N"/>
</dbReference>
<proteinExistence type="inferred from homology"/>
<dbReference type="SUPFAM" id="SSF52540">
    <property type="entry name" value="P-loop containing nucleoside triphosphate hydrolases"/>
    <property type="match status" value="1"/>
</dbReference>
<dbReference type="SUPFAM" id="SSF75553">
    <property type="entry name" value="Smc hinge domain"/>
    <property type="match status" value="1"/>
</dbReference>
<dbReference type="NCBIfam" id="TIGR02168">
    <property type="entry name" value="SMC_prok_B"/>
    <property type="match status" value="1"/>
</dbReference>
<dbReference type="EMBL" id="JANUCP010000004">
    <property type="protein sequence ID" value="MCS3920013.1"/>
    <property type="molecule type" value="Genomic_DNA"/>
</dbReference>
<feature type="coiled-coil region" evidence="6">
    <location>
        <begin position="176"/>
        <end position="203"/>
    </location>
</feature>
<dbReference type="InterPro" id="IPR011890">
    <property type="entry name" value="SMC_prok"/>
</dbReference>
<evidence type="ECO:0000313" key="8">
    <source>
        <dbReference type="EMBL" id="MCS3920013.1"/>
    </source>
</evidence>
<dbReference type="Pfam" id="PF06470">
    <property type="entry name" value="SMC_hinge"/>
    <property type="match status" value="1"/>
</dbReference>
<protein>
    <recommendedName>
        <fullName evidence="6">Chromosome partition protein Smc</fullName>
    </recommendedName>
</protein>
<keyword evidence="5 6" id="KW-0238">DNA-binding</keyword>
<dbReference type="PIRSF" id="PIRSF005719">
    <property type="entry name" value="SMC"/>
    <property type="match status" value="1"/>
</dbReference>
<evidence type="ECO:0000256" key="2">
    <source>
        <dbReference type="ARBA" id="ARBA00022741"/>
    </source>
</evidence>
<evidence type="ECO:0000256" key="5">
    <source>
        <dbReference type="ARBA" id="ARBA00023125"/>
    </source>
</evidence>
<comment type="subunit">
    <text evidence="6">Homodimer.</text>
</comment>
<comment type="subcellular location">
    <subcellularLocation>
        <location evidence="6">Cytoplasm</location>
    </subcellularLocation>
</comment>
<dbReference type="InterPro" id="IPR024704">
    <property type="entry name" value="SMC"/>
</dbReference>
<feature type="domain" description="SMC hinge" evidence="7">
    <location>
        <begin position="530"/>
        <end position="649"/>
    </location>
</feature>
<evidence type="ECO:0000256" key="6">
    <source>
        <dbReference type="HAMAP-Rule" id="MF_01894"/>
    </source>
</evidence>
<keyword evidence="3 6" id="KW-0067">ATP-binding</keyword>
<comment type="caution">
    <text evidence="8">The sequence shown here is derived from an EMBL/GenBank/DDBJ whole genome shotgun (WGS) entry which is preliminary data.</text>
</comment>
<dbReference type="PANTHER" id="PTHR43977">
    <property type="entry name" value="STRUCTURAL MAINTENANCE OF CHROMOSOMES PROTEIN 3"/>
    <property type="match status" value="1"/>
</dbReference>
<evidence type="ECO:0000313" key="9">
    <source>
        <dbReference type="Proteomes" id="UP001204798"/>
    </source>
</evidence>
<keyword evidence="9" id="KW-1185">Reference proteome</keyword>
<dbReference type="InterPro" id="IPR036277">
    <property type="entry name" value="SMC_hinge_sf"/>
</dbReference>
<organism evidence="8 9">
    <name type="scientific">Candidatus Fervidibacter sacchari</name>
    <dbReference type="NCBI Taxonomy" id="1448929"/>
    <lineage>
        <taxon>Bacteria</taxon>
        <taxon>Candidatus Fervidibacterota</taxon>
        <taxon>Candidatus Fervidibacter</taxon>
    </lineage>
</organism>
<sequence>MRLKSLSLFGFKSFANRTELIFSPGITAVVGPNGSGKSNIFDAIIWVLGERSTKALRSPKAADLLFAGNGRVKPASIAEVSLTLELDEPTEEGNSQIVRPYELISEIVITRRLKRTGESQFAINRVPCRLRDVQDLLLELGLSADSYAFVGQAEIDRLVFLSPQERREFIEQVAGVHRFQLRREDALEKLERTEKNLTRLRDLVAELWRQREALGTEVEKARKYEQLLKRQRELNIALLGWEHQVRVRRVERLKEELAALQKAVAETDEQIAAVHSERSEVEATLARMEESLQEIQSSAAQALEEAKELENELALCRERQKHLTQRRLQISQQKAYIAERSQRLSVELAETQKQLDALQQQKSLFTEQEAQMNEALNKAQQAVEELERAVRQAREEHFEAERSLTEAKSQLASYEPLLKSLRARQAEVERERASVTELLSQLQQQWDELVSQHQALSTEELDRLIRQLQQKFSEQKQRSNELRNQLLQAREQLAAMRARLAALEEMELSMAGIPQGARVILTAMRDGRLRGEFHLLAHLIRVPHGLEIAYESALGAAANYLVAPTFAEVQEAIEFLKATNSGRATFIALDFLAELGYGEGDLTAIEAEGVIGWASELVQVTDERFASAVKHVLKNTLIVEDLATARRLASSLKGVRFVTRSGEVIAPTGTISGGATAHGAGNLFLRQREREELSSRVRVLEAKVRELEEQLKSAETEAEALQNELTAALRKQEEQRHTSERLSEEAKRIAAERERRQRELERLSAEAVRLQREIDGMEQELKTLEERISQLETAREIAQRNLNDAQAKLSEAIRHRDEVNQQWQQFQLVTAQWQTQFENLQRRVNELTEALSELKRQESELNDEERNIENELTELTQRLPELERQLDECRRRREQLEAALSNWHEERKRLLQRREEIERRLSSLSAQRSLQTEEVHKCEVRLAQAEAERTEIERRLQEEHQVSVEEAHAAAQRLEQKQTALDELERIKQEMAALGEVRLSVLDEYERLNERINFLQTQIADLEAARDELLAGLDSLERQFRERFREVLERVSEAFNEMVQRFWQGGEGRLILTEGQTLAESGVEVKVKLPGKAEQDLLSLSGGEKAIVGLCFLFALLKINPAPFVLLDEVDAPLDDANTDRFVSLLREFSDRTQFIVITHNPITVQAADNLYGVTMEEEGISKVLSLSLKEALEWAEKQ</sequence>
<comment type="similarity">
    <text evidence="6">Belongs to the SMC family.</text>
</comment>
<dbReference type="SUPFAM" id="SSF57997">
    <property type="entry name" value="Tropomyosin"/>
    <property type="match status" value="1"/>
</dbReference>
<comment type="function">
    <text evidence="6">Required for chromosome condensation and partitioning.</text>
</comment>
<dbReference type="SMART" id="SM00968">
    <property type="entry name" value="SMC_hinge"/>
    <property type="match status" value="1"/>
</dbReference>
<evidence type="ECO:0000256" key="1">
    <source>
        <dbReference type="ARBA" id="ARBA00022490"/>
    </source>
</evidence>
<evidence type="ECO:0000259" key="7">
    <source>
        <dbReference type="SMART" id="SM00968"/>
    </source>
</evidence>
<keyword evidence="4 6" id="KW-0175">Coiled coil</keyword>
<dbReference type="Gene3D" id="3.40.50.300">
    <property type="entry name" value="P-loop containing nucleotide triphosphate hydrolases"/>
    <property type="match status" value="2"/>
</dbReference>
<comment type="domain">
    <text evidence="6">Contains large globular domains required for ATP hydrolysis at each terminus and a third globular domain forming a flexible hinge near the middle of the molecule. These domains are separated by coiled-coil structures.</text>
</comment>
<reference evidence="8 9" key="1">
    <citation type="submission" date="2022-08" db="EMBL/GenBank/DDBJ databases">
        <title>Bacterial and archaeal communities from various locations to study Microbial Dark Matter (Phase II).</title>
        <authorList>
            <person name="Stepanauskas R."/>
        </authorList>
    </citation>
    <scope>NUCLEOTIDE SEQUENCE [LARGE SCALE GENOMIC DNA]</scope>
    <source>
        <strain evidence="8 9">PD1</strain>
    </source>
</reference>
<gene>
    <name evidence="6" type="primary">smc</name>
    <name evidence="8" type="ORF">M2350_002430</name>
</gene>
<evidence type="ECO:0000256" key="3">
    <source>
        <dbReference type="ARBA" id="ARBA00022840"/>
    </source>
</evidence>